<dbReference type="AlphaFoldDB" id="A0A1V9X405"/>
<dbReference type="EMBL" id="MNPL01025356">
    <property type="protein sequence ID" value="OQR68305.1"/>
    <property type="molecule type" value="Genomic_DNA"/>
</dbReference>
<dbReference type="InterPro" id="IPR001841">
    <property type="entry name" value="Znf_RING"/>
</dbReference>
<protein>
    <recommendedName>
        <fullName evidence="6">RING-type domain-containing protein</fullName>
    </recommendedName>
</protein>
<accession>A0A1V9X405</accession>
<evidence type="ECO:0000256" key="5">
    <source>
        <dbReference type="PROSITE-ProRule" id="PRU00175"/>
    </source>
</evidence>
<evidence type="ECO:0000256" key="2">
    <source>
        <dbReference type="ARBA" id="ARBA00022490"/>
    </source>
</evidence>
<evidence type="ECO:0000256" key="1">
    <source>
        <dbReference type="ARBA" id="ARBA00004496"/>
    </source>
</evidence>
<name>A0A1V9X405_9ACAR</name>
<keyword evidence="4" id="KW-0862">Zinc</keyword>
<dbReference type="PROSITE" id="PS50089">
    <property type="entry name" value="ZF_RING_2"/>
    <property type="match status" value="1"/>
</dbReference>
<reference evidence="7 8" key="1">
    <citation type="journal article" date="2017" name="Gigascience">
        <title>Draft genome of the honey bee ectoparasitic mite, Tropilaelaps mercedesae, is shaped by the parasitic life history.</title>
        <authorList>
            <person name="Dong X."/>
            <person name="Armstrong S.D."/>
            <person name="Xia D."/>
            <person name="Makepeace B.L."/>
            <person name="Darby A.C."/>
            <person name="Kadowaki T."/>
        </authorList>
    </citation>
    <scope>NUCLEOTIDE SEQUENCE [LARGE SCALE GENOMIC DNA]</scope>
    <source>
        <strain evidence="7">Wuxi-XJTLU</strain>
    </source>
</reference>
<keyword evidence="8" id="KW-1185">Reference proteome</keyword>
<dbReference type="Pfam" id="PF22486">
    <property type="entry name" value="MATH_2"/>
    <property type="match status" value="1"/>
</dbReference>
<proteinExistence type="predicted"/>
<dbReference type="InterPro" id="IPR002083">
    <property type="entry name" value="MATH/TRAF_dom"/>
</dbReference>
<dbReference type="Gene3D" id="2.60.210.10">
    <property type="entry name" value="Apoptosis, Tumor Necrosis Factor Receptor Associated Protein 2, Chain A"/>
    <property type="match status" value="1"/>
</dbReference>
<gene>
    <name evidence="7" type="ORF">BIW11_02039</name>
</gene>
<dbReference type="OrthoDB" id="10310052at2759"/>
<keyword evidence="3 5" id="KW-0479">Metal-binding</keyword>
<dbReference type="SUPFAM" id="SSF57850">
    <property type="entry name" value="RING/U-box"/>
    <property type="match status" value="1"/>
</dbReference>
<comment type="caution">
    <text evidence="7">The sequence shown here is derived from an EMBL/GenBank/DDBJ whole genome shotgun (WGS) entry which is preliminary data.</text>
</comment>
<evidence type="ECO:0000256" key="4">
    <source>
        <dbReference type="ARBA" id="ARBA00022833"/>
    </source>
</evidence>
<comment type="subcellular location">
    <subcellularLocation>
        <location evidence="1">Cytoplasm</location>
    </subcellularLocation>
</comment>
<dbReference type="SUPFAM" id="SSF49599">
    <property type="entry name" value="TRAF domain-like"/>
    <property type="match status" value="1"/>
</dbReference>
<evidence type="ECO:0000313" key="7">
    <source>
        <dbReference type="EMBL" id="OQR68305.1"/>
    </source>
</evidence>
<sequence>MMFLRELPQELCPGRIPLTPLDRAARFVTPCDACGDFTPRRIIVLCGHIFCSSCCRIQESPEGVQLYCSVCKQNSIGERNELSEHFLKSMRFACSCGQEGNLLEIKEHLAKGDVDHTLLDEGETQNVVTEENPVLKVRGDQTPARVGSITYIANKSKAYFCFELQAKIEDFMQSKLPQETKGVAWLTADYPIEVFCKIATFAGDCFLGTYIRMLNDHPSYSGWPVKKTISFELYNTRGDSVQKKEAATFVNGKPVWKGFTFACKPNGNKGWGFKKFCNLDKLVAPEEHLLCNGTVCVSIELQDLEGV</sequence>
<dbReference type="GO" id="GO:0005737">
    <property type="term" value="C:cytoplasm"/>
    <property type="evidence" value="ECO:0007669"/>
    <property type="project" value="UniProtKB-SubCell"/>
</dbReference>
<evidence type="ECO:0000313" key="8">
    <source>
        <dbReference type="Proteomes" id="UP000192247"/>
    </source>
</evidence>
<evidence type="ECO:0000256" key="3">
    <source>
        <dbReference type="ARBA" id="ARBA00022771"/>
    </source>
</evidence>
<dbReference type="InterPro" id="IPR008974">
    <property type="entry name" value="TRAF-like"/>
</dbReference>
<organism evidence="7 8">
    <name type="scientific">Tropilaelaps mercedesae</name>
    <dbReference type="NCBI Taxonomy" id="418985"/>
    <lineage>
        <taxon>Eukaryota</taxon>
        <taxon>Metazoa</taxon>
        <taxon>Ecdysozoa</taxon>
        <taxon>Arthropoda</taxon>
        <taxon>Chelicerata</taxon>
        <taxon>Arachnida</taxon>
        <taxon>Acari</taxon>
        <taxon>Parasitiformes</taxon>
        <taxon>Mesostigmata</taxon>
        <taxon>Gamasina</taxon>
        <taxon>Dermanyssoidea</taxon>
        <taxon>Laelapidae</taxon>
        <taxon>Tropilaelaps</taxon>
    </lineage>
</organism>
<dbReference type="GO" id="GO:0008270">
    <property type="term" value="F:zinc ion binding"/>
    <property type="evidence" value="ECO:0007669"/>
    <property type="project" value="UniProtKB-KW"/>
</dbReference>
<dbReference type="InParanoid" id="A0A1V9X405"/>
<dbReference type="Proteomes" id="UP000192247">
    <property type="component" value="Unassembled WGS sequence"/>
</dbReference>
<keyword evidence="3 5" id="KW-0863">Zinc-finger</keyword>
<evidence type="ECO:0000259" key="6">
    <source>
        <dbReference type="PROSITE" id="PS50089"/>
    </source>
</evidence>
<keyword evidence="2" id="KW-0963">Cytoplasm</keyword>
<feature type="domain" description="RING-type" evidence="6">
    <location>
        <begin position="31"/>
        <end position="72"/>
    </location>
</feature>
<dbReference type="CDD" id="cd00121">
    <property type="entry name" value="MATH"/>
    <property type="match status" value="1"/>
</dbReference>